<dbReference type="EC" id="1.8.1.4" evidence="3 13"/>
<dbReference type="InterPro" id="IPR012999">
    <property type="entry name" value="Pyr_OxRdtase_I_AS"/>
</dbReference>
<dbReference type="InterPro" id="IPR023753">
    <property type="entry name" value="FAD/NAD-binding_dom"/>
</dbReference>
<dbReference type="Pfam" id="PF02852">
    <property type="entry name" value="Pyr_redox_dim"/>
    <property type="match status" value="1"/>
</dbReference>
<comment type="similarity">
    <text evidence="2 13">Belongs to the class-I pyridine nucleotide-disulfide oxidoreductase family.</text>
</comment>
<comment type="cofactor">
    <cofactor evidence="13">
        <name>FAD</name>
        <dbReference type="ChEBI" id="CHEBI:57692"/>
    </cofactor>
    <text evidence="13">Binds 1 FAD per subunit.</text>
</comment>
<gene>
    <name evidence="16" type="primary">lpdA_1</name>
    <name evidence="16" type="ORF">GCM10009808_07610</name>
</gene>
<evidence type="ECO:0000259" key="15">
    <source>
        <dbReference type="Pfam" id="PF07992"/>
    </source>
</evidence>
<evidence type="ECO:0000313" key="17">
    <source>
        <dbReference type="Proteomes" id="UP001501690"/>
    </source>
</evidence>
<evidence type="ECO:0000256" key="13">
    <source>
        <dbReference type="RuleBase" id="RU003692"/>
    </source>
</evidence>
<evidence type="ECO:0000256" key="10">
    <source>
        <dbReference type="ARBA" id="ARBA00023157"/>
    </source>
</evidence>
<dbReference type="InterPro" id="IPR050151">
    <property type="entry name" value="Class-I_Pyr_Nuc-Dis_Oxidored"/>
</dbReference>
<comment type="subcellular location">
    <subcellularLocation>
        <location evidence="1">Cytoplasm</location>
    </subcellularLocation>
</comment>
<dbReference type="Pfam" id="PF07992">
    <property type="entry name" value="Pyr_redox_2"/>
    <property type="match status" value="1"/>
</dbReference>
<evidence type="ECO:0000256" key="5">
    <source>
        <dbReference type="ARBA" id="ARBA00022490"/>
    </source>
</evidence>
<evidence type="ECO:0000256" key="12">
    <source>
        <dbReference type="ARBA" id="ARBA00049187"/>
    </source>
</evidence>
<dbReference type="InterPro" id="IPR016156">
    <property type="entry name" value="FAD/NAD-linked_Rdtase_dimer_sf"/>
</dbReference>
<evidence type="ECO:0000256" key="11">
    <source>
        <dbReference type="ARBA" id="ARBA00023284"/>
    </source>
</evidence>
<comment type="miscellaneous">
    <text evidence="13">The active site is a redox-active disulfide bond.</text>
</comment>
<evidence type="ECO:0000313" key="16">
    <source>
        <dbReference type="EMBL" id="GAA1692914.1"/>
    </source>
</evidence>
<evidence type="ECO:0000256" key="7">
    <source>
        <dbReference type="ARBA" id="ARBA00022827"/>
    </source>
</evidence>
<keyword evidence="11 13" id="KW-0676">Redox-active center</keyword>
<organism evidence="16 17">
    <name type="scientific">Microbacterium sediminicola</name>
    <dbReference type="NCBI Taxonomy" id="415210"/>
    <lineage>
        <taxon>Bacteria</taxon>
        <taxon>Bacillati</taxon>
        <taxon>Actinomycetota</taxon>
        <taxon>Actinomycetes</taxon>
        <taxon>Micrococcales</taxon>
        <taxon>Microbacteriaceae</taxon>
        <taxon>Microbacterium</taxon>
    </lineage>
</organism>
<comment type="catalytic activity">
    <reaction evidence="12 13">
        <text>N(6)-[(R)-dihydrolipoyl]-L-lysyl-[protein] + NAD(+) = N(6)-[(R)-lipoyl]-L-lysyl-[protein] + NADH + H(+)</text>
        <dbReference type="Rhea" id="RHEA:15045"/>
        <dbReference type="Rhea" id="RHEA-COMP:10474"/>
        <dbReference type="Rhea" id="RHEA-COMP:10475"/>
        <dbReference type="ChEBI" id="CHEBI:15378"/>
        <dbReference type="ChEBI" id="CHEBI:57540"/>
        <dbReference type="ChEBI" id="CHEBI:57945"/>
        <dbReference type="ChEBI" id="CHEBI:83099"/>
        <dbReference type="ChEBI" id="CHEBI:83100"/>
        <dbReference type="EC" id="1.8.1.4"/>
    </reaction>
</comment>
<evidence type="ECO:0000256" key="3">
    <source>
        <dbReference type="ARBA" id="ARBA00012608"/>
    </source>
</evidence>
<keyword evidence="10" id="KW-1015">Disulfide bond</keyword>
<dbReference type="PANTHER" id="PTHR22912">
    <property type="entry name" value="DISULFIDE OXIDOREDUCTASE"/>
    <property type="match status" value="1"/>
</dbReference>
<reference evidence="16 17" key="1">
    <citation type="journal article" date="2019" name="Int. J. Syst. Evol. Microbiol.">
        <title>The Global Catalogue of Microorganisms (GCM) 10K type strain sequencing project: providing services to taxonomists for standard genome sequencing and annotation.</title>
        <authorList>
            <consortium name="The Broad Institute Genomics Platform"/>
            <consortium name="The Broad Institute Genome Sequencing Center for Infectious Disease"/>
            <person name="Wu L."/>
            <person name="Ma J."/>
        </authorList>
    </citation>
    <scope>NUCLEOTIDE SEQUENCE [LARGE SCALE GENOMIC DNA]</scope>
    <source>
        <strain evidence="16 17">JCM 15577</strain>
    </source>
</reference>
<dbReference type="Proteomes" id="UP001501690">
    <property type="component" value="Unassembled WGS sequence"/>
</dbReference>
<dbReference type="InterPro" id="IPR036188">
    <property type="entry name" value="FAD/NAD-bd_sf"/>
</dbReference>
<name>A0ABN2HST1_9MICO</name>
<dbReference type="RefSeq" id="WP_344069507.1">
    <property type="nucleotide sequence ID" value="NZ_BAAAPL010000001.1"/>
</dbReference>
<dbReference type="PROSITE" id="PS00076">
    <property type="entry name" value="PYRIDINE_REDOX_1"/>
    <property type="match status" value="1"/>
</dbReference>
<evidence type="ECO:0000256" key="8">
    <source>
        <dbReference type="ARBA" id="ARBA00023002"/>
    </source>
</evidence>
<dbReference type="Gene3D" id="3.30.390.30">
    <property type="match status" value="1"/>
</dbReference>
<dbReference type="InterPro" id="IPR004099">
    <property type="entry name" value="Pyr_nucl-diS_OxRdtase_dimer"/>
</dbReference>
<dbReference type="SUPFAM" id="SSF55424">
    <property type="entry name" value="FAD/NAD-linked reductases, dimerisation (C-terminal) domain"/>
    <property type="match status" value="1"/>
</dbReference>
<keyword evidence="17" id="KW-1185">Reference proteome</keyword>
<dbReference type="PANTHER" id="PTHR22912:SF217">
    <property type="entry name" value="DIHYDROLIPOYL DEHYDROGENASE"/>
    <property type="match status" value="1"/>
</dbReference>
<dbReference type="Gene3D" id="3.50.50.60">
    <property type="entry name" value="FAD/NAD(P)-binding domain"/>
    <property type="match status" value="2"/>
</dbReference>
<comment type="caution">
    <text evidence="16">The sequence shown here is derived from an EMBL/GenBank/DDBJ whole genome shotgun (WGS) entry which is preliminary data.</text>
</comment>
<evidence type="ECO:0000256" key="6">
    <source>
        <dbReference type="ARBA" id="ARBA00022630"/>
    </source>
</evidence>
<evidence type="ECO:0000259" key="14">
    <source>
        <dbReference type="Pfam" id="PF02852"/>
    </source>
</evidence>
<keyword evidence="9 13" id="KW-0520">NAD</keyword>
<keyword evidence="5" id="KW-0963">Cytoplasm</keyword>
<dbReference type="EMBL" id="BAAAPL010000001">
    <property type="protein sequence ID" value="GAA1692914.1"/>
    <property type="molecule type" value="Genomic_DNA"/>
</dbReference>
<evidence type="ECO:0000256" key="2">
    <source>
        <dbReference type="ARBA" id="ARBA00007532"/>
    </source>
</evidence>
<proteinExistence type="inferred from homology"/>
<evidence type="ECO:0000256" key="4">
    <source>
        <dbReference type="ARBA" id="ARBA00016961"/>
    </source>
</evidence>
<dbReference type="NCBIfam" id="TIGR01350">
    <property type="entry name" value="lipoamide_DH"/>
    <property type="match status" value="1"/>
</dbReference>
<dbReference type="SUPFAM" id="SSF51905">
    <property type="entry name" value="FAD/NAD(P)-binding domain"/>
    <property type="match status" value="1"/>
</dbReference>
<dbReference type="InterPro" id="IPR006258">
    <property type="entry name" value="Lipoamide_DH"/>
</dbReference>
<keyword evidence="8 13" id="KW-0560">Oxidoreductase</keyword>
<feature type="domain" description="Pyridine nucleotide-disulphide oxidoreductase dimerisation" evidence="14">
    <location>
        <begin position="335"/>
        <end position="443"/>
    </location>
</feature>
<dbReference type="InterPro" id="IPR001100">
    <property type="entry name" value="Pyr_nuc-diS_OxRdtase"/>
</dbReference>
<keyword evidence="7 13" id="KW-0274">FAD</keyword>
<dbReference type="PRINTS" id="PR00368">
    <property type="entry name" value="FADPNR"/>
</dbReference>
<feature type="domain" description="FAD/NAD(P)-binding" evidence="15">
    <location>
        <begin position="5"/>
        <end position="315"/>
    </location>
</feature>
<evidence type="ECO:0000256" key="1">
    <source>
        <dbReference type="ARBA" id="ARBA00004496"/>
    </source>
</evidence>
<sequence>MSDVDLLVLGGGSGGYAAALRAAELGMTVTLIEKDRVGGTCLHRGCVPTKALLHTADIVDTVRGAHHHGVDATLSGIDMAAALTHRSQIVSKKFSGLTGLLAARGITVIEGVGVLDPDGAVRVGEQRITATDTVIATGARTKLLPGITPGPRILTSDTALDLARVPESVVVLGGGVIGVEFASIWRSLGAQVTIVEPMSRLLPAEDEASSAALLRAFRKRGIDVTLGQGCSAATEHEDRVTITLSDGSELSADVLLLAVGREPATSDLGLEAAGVKLDRGFVMTDDALRASAPHVWAVGDVVPGPQLAHRGFAHGIFVAETIAGLAPAPLDDNAVPRVAYSNPEVASIGLTEAAATERYGTDAIATAQFSLAANAKSEILGTSGFVKVIRRIGGPVIGVHMVGARVGELIGEAQTIVGWEAHPEDVAPLLHAHPTQGEALGEAMLMLAGKPLHAR</sequence>
<accession>A0ABN2HST1</accession>
<keyword evidence="6 13" id="KW-0285">Flavoprotein</keyword>
<dbReference type="PIRSF" id="PIRSF000350">
    <property type="entry name" value="Mercury_reductase_MerA"/>
    <property type="match status" value="1"/>
</dbReference>
<evidence type="ECO:0000256" key="9">
    <source>
        <dbReference type="ARBA" id="ARBA00023027"/>
    </source>
</evidence>
<protein>
    <recommendedName>
        <fullName evidence="4 13">Dihydrolipoyl dehydrogenase</fullName>
        <ecNumber evidence="3 13">1.8.1.4</ecNumber>
    </recommendedName>
</protein>
<dbReference type="PRINTS" id="PR00411">
    <property type="entry name" value="PNDRDTASEI"/>
</dbReference>